<evidence type="ECO:0000313" key="19">
    <source>
        <dbReference type="EMBL" id="BDZ43840.1"/>
    </source>
</evidence>
<proteinExistence type="inferred from homology"/>
<evidence type="ECO:0000256" key="11">
    <source>
        <dbReference type="ARBA" id="ARBA00038053"/>
    </source>
</evidence>
<feature type="transmembrane region" description="Helical" evidence="18">
    <location>
        <begin position="41"/>
        <end position="70"/>
    </location>
</feature>
<evidence type="ECO:0000256" key="18">
    <source>
        <dbReference type="SAM" id="Phobius"/>
    </source>
</evidence>
<evidence type="ECO:0000256" key="2">
    <source>
        <dbReference type="ARBA" id="ARBA00022676"/>
    </source>
</evidence>
<dbReference type="InterPro" id="IPR001182">
    <property type="entry name" value="FtsW/RodA"/>
</dbReference>
<feature type="region of interest" description="Disordered" evidence="17">
    <location>
        <begin position="226"/>
        <end position="271"/>
    </location>
</feature>
<dbReference type="EMBL" id="AP027729">
    <property type="protein sequence ID" value="BDZ43840.1"/>
    <property type="molecule type" value="Genomic_DNA"/>
</dbReference>
<evidence type="ECO:0000256" key="10">
    <source>
        <dbReference type="ARBA" id="ARBA00033270"/>
    </source>
</evidence>
<evidence type="ECO:0000256" key="16">
    <source>
        <dbReference type="ARBA" id="ARBA00049966"/>
    </source>
</evidence>
<evidence type="ECO:0000256" key="8">
    <source>
        <dbReference type="ARBA" id="ARBA00023136"/>
    </source>
</evidence>
<evidence type="ECO:0000256" key="12">
    <source>
        <dbReference type="ARBA" id="ARBA00041185"/>
    </source>
</evidence>
<reference evidence="20" key="1">
    <citation type="journal article" date="2019" name="Int. J. Syst. Evol. Microbiol.">
        <title>The Global Catalogue of Microorganisms (GCM) 10K type strain sequencing project: providing services to taxonomists for standard genome sequencing and annotation.</title>
        <authorList>
            <consortium name="The Broad Institute Genomics Platform"/>
            <consortium name="The Broad Institute Genome Sequencing Center for Infectious Disease"/>
            <person name="Wu L."/>
            <person name="Ma J."/>
        </authorList>
    </citation>
    <scope>NUCLEOTIDE SEQUENCE [LARGE SCALE GENOMIC DNA]</scope>
    <source>
        <strain evidence="20">NBRC 108565</strain>
    </source>
</reference>
<keyword evidence="20" id="KW-1185">Reference proteome</keyword>
<evidence type="ECO:0000313" key="20">
    <source>
        <dbReference type="Proteomes" id="UP001321475"/>
    </source>
</evidence>
<evidence type="ECO:0000256" key="4">
    <source>
        <dbReference type="ARBA" id="ARBA00022692"/>
    </source>
</evidence>
<feature type="region of interest" description="Disordered" evidence="17">
    <location>
        <begin position="1"/>
        <end position="28"/>
    </location>
</feature>
<organism evidence="19 20">
    <name type="scientific">Paraoerskovia sediminicola</name>
    <dbReference type="NCBI Taxonomy" id="1138587"/>
    <lineage>
        <taxon>Bacteria</taxon>
        <taxon>Bacillati</taxon>
        <taxon>Actinomycetota</taxon>
        <taxon>Actinomycetes</taxon>
        <taxon>Micrococcales</taxon>
        <taxon>Cellulomonadaceae</taxon>
        <taxon>Paraoerskovia</taxon>
    </lineage>
</organism>
<dbReference type="PANTHER" id="PTHR30474:SF2">
    <property type="entry name" value="PEPTIDOGLYCAN GLYCOSYLTRANSFERASE FTSW-RELATED"/>
    <property type="match status" value="1"/>
</dbReference>
<evidence type="ECO:0000256" key="9">
    <source>
        <dbReference type="ARBA" id="ARBA00032370"/>
    </source>
</evidence>
<feature type="transmembrane region" description="Helical" evidence="18">
    <location>
        <begin position="107"/>
        <end position="127"/>
    </location>
</feature>
<evidence type="ECO:0000256" key="13">
    <source>
        <dbReference type="ARBA" id="ARBA00041418"/>
    </source>
</evidence>
<gene>
    <name evidence="19" type="ORF">GCM10025865_31390</name>
</gene>
<keyword evidence="8 18" id="KW-0472">Membrane</keyword>
<comment type="function">
    <text evidence="16">Peptidoglycan polymerase that is essential for cell division.</text>
</comment>
<comment type="subcellular location">
    <subcellularLocation>
        <location evidence="1">Membrane</location>
        <topology evidence="1">Multi-pass membrane protein</topology>
    </subcellularLocation>
</comment>
<keyword evidence="2" id="KW-0328">Glycosyltransferase</keyword>
<dbReference type="Pfam" id="PF01098">
    <property type="entry name" value="FTSW_RODA_SPOVE"/>
    <property type="match status" value="1"/>
</dbReference>
<comment type="similarity">
    <text evidence="11">Belongs to the SEDS family. FtsW subfamily.</text>
</comment>
<keyword evidence="6" id="KW-0573">Peptidoglycan synthesis</keyword>
<evidence type="ECO:0000256" key="17">
    <source>
        <dbReference type="SAM" id="MobiDB-lite"/>
    </source>
</evidence>
<feature type="transmembrane region" description="Helical" evidence="18">
    <location>
        <begin position="175"/>
        <end position="194"/>
    </location>
</feature>
<evidence type="ECO:0000256" key="15">
    <source>
        <dbReference type="ARBA" id="ARBA00049902"/>
    </source>
</evidence>
<accession>A0ABN6XGF8</accession>
<dbReference type="EC" id="2.4.99.28" evidence="14"/>
<keyword evidence="4 18" id="KW-0812">Transmembrane</keyword>
<evidence type="ECO:0000256" key="7">
    <source>
        <dbReference type="ARBA" id="ARBA00022989"/>
    </source>
</evidence>
<keyword evidence="7 18" id="KW-1133">Transmembrane helix</keyword>
<evidence type="ECO:0000256" key="1">
    <source>
        <dbReference type="ARBA" id="ARBA00004141"/>
    </source>
</evidence>
<evidence type="ECO:0000256" key="14">
    <source>
        <dbReference type="ARBA" id="ARBA00044770"/>
    </source>
</evidence>
<feature type="transmembrane region" description="Helical" evidence="18">
    <location>
        <begin position="82"/>
        <end position="100"/>
    </location>
</feature>
<dbReference type="Proteomes" id="UP001321475">
    <property type="component" value="Chromosome"/>
</dbReference>
<comment type="catalytic activity">
    <reaction evidence="15">
        <text>[GlcNAc-(1-&gt;4)-Mur2Ac(oyl-L-Ala-gamma-D-Glu-L-Lys-D-Ala-D-Ala)](n)-di-trans,octa-cis-undecaprenyl diphosphate + beta-D-GlcNAc-(1-&gt;4)-Mur2Ac(oyl-L-Ala-gamma-D-Glu-L-Lys-D-Ala-D-Ala)-di-trans,octa-cis-undecaprenyl diphosphate = [GlcNAc-(1-&gt;4)-Mur2Ac(oyl-L-Ala-gamma-D-Glu-L-Lys-D-Ala-D-Ala)](n+1)-di-trans,octa-cis-undecaprenyl diphosphate + di-trans,octa-cis-undecaprenyl diphosphate + H(+)</text>
        <dbReference type="Rhea" id="RHEA:23708"/>
        <dbReference type="Rhea" id="RHEA-COMP:9602"/>
        <dbReference type="Rhea" id="RHEA-COMP:9603"/>
        <dbReference type="ChEBI" id="CHEBI:15378"/>
        <dbReference type="ChEBI" id="CHEBI:58405"/>
        <dbReference type="ChEBI" id="CHEBI:60033"/>
        <dbReference type="ChEBI" id="CHEBI:78435"/>
        <dbReference type="EC" id="2.4.99.28"/>
    </reaction>
</comment>
<protein>
    <recommendedName>
        <fullName evidence="12">Probable peptidoglycan glycosyltransferase FtsW</fullName>
        <ecNumber evidence="14">2.4.99.28</ecNumber>
    </recommendedName>
    <alternativeName>
        <fullName evidence="13">Cell division protein FtsW</fullName>
    </alternativeName>
    <alternativeName>
        <fullName evidence="10">Cell wall polymerase</fullName>
    </alternativeName>
    <alternativeName>
        <fullName evidence="9">Peptidoglycan polymerase</fullName>
    </alternativeName>
</protein>
<keyword evidence="5" id="KW-0133">Cell shape</keyword>
<evidence type="ECO:0000256" key="5">
    <source>
        <dbReference type="ARBA" id="ARBA00022960"/>
    </source>
</evidence>
<evidence type="ECO:0000256" key="6">
    <source>
        <dbReference type="ARBA" id="ARBA00022984"/>
    </source>
</evidence>
<sequence>MAQGTARVPSRDRGSADRAPGGDERSAGGWRATWDSAVTSYYLIVGSSSILLLFGLVMVLSSSAVTSLVIDGSAFAAFLPQLRFAAIGAVGLVVAARLPVAFYKRGAWWFLLAAIALQSLIFVPSLALSEGGNTNWIHLGPVTLQPSELVKVALAVWLGAVLGRKQRLLGSLSHVLVPGVLGAVAAMGLVMAGNDLGTTMVIFMMVAGAYWVAGVDWRLFAGGSRSPSSVSSPSSWPATPTGPTGSSRRTARARTSRATATRPCTGRGGWRPVGSWASVSVRAGRSGAISPRPTTTTSSRSWARSSASSARCSCWCSTQCWGSA</sequence>
<evidence type="ECO:0000256" key="3">
    <source>
        <dbReference type="ARBA" id="ARBA00022679"/>
    </source>
</evidence>
<keyword evidence="3" id="KW-0808">Transferase</keyword>
<feature type="transmembrane region" description="Helical" evidence="18">
    <location>
        <begin position="147"/>
        <end position="163"/>
    </location>
</feature>
<feature type="compositionally biased region" description="Low complexity" evidence="17">
    <location>
        <begin position="226"/>
        <end position="248"/>
    </location>
</feature>
<feature type="transmembrane region" description="Helical" evidence="18">
    <location>
        <begin position="200"/>
        <end position="220"/>
    </location>
</feature>
<name>A0ABN6XGF8_9CELL</name>
<dbReference type="PANTHER" id="PTHR30474">
    <property type="entry name" value="CELL CYCLE PROTEIN"/>
    <property type="match status" value="1"/>
</dbReference>
<feature type="compositionally biased region" description="Basic and acidic residues" evidence="17">
    <location>
        <begin position="9"/>
        <end position="26"/>
    </location>
</feature>